<evidence type="ECO:0000313" key="2">
    <source>
        <dbReference type="Proteomes" id="UP001562425"/>
    </source>
</evidence>
<evidence type="ECO:0000313" key="1">
    <source>
        <dbReference type="EMBL" id="KAL1396938.1"/>
    </source>
</evidence>
<dbReference type="EMBL" id="JBEHCU010006510">
    <property type="protein sequence ID" value="KAL1396938.1"/>
    <property type="molecule type" value="Genomic_DNA"/>
</dbReference>
<reference evidence="1 2" key="1">
    <citation type="submission" date="2024-05" db="EMBL/GenBank/DDBJ databases">
        <title>Culex pipiens pipiens assembly and annotation.</title>
        <authorList>
            <person name="Alout H."/>
            <person name="Durand T."/>
        </authorList>
    </citation>
    <scope>NUCLEOTIDE SEQUENCE [LARGE SCALE GENOMIC DNA]</scope>
    <source>
        <strain evidence="1">HA-2024</strain>
        <tissue evidence="1">Whole body</tissue>
    </source>
</reference>
<dbReference type="AlphaFoldDB" id="A0ABD1DBA8"/>
<keyword evidence="2" id="KW-1185">Reference proteome</keyword>
<feature type="non-terminal residue" evidence="1">
    <location>
        <position position="79"/>
    </location>
</feature>
<sequence>MRRRIAFLVSNHVRMIRFRTKSVTEMFFVNYDTFIVRVFSLLPGKGFDDDVTVAIRDKSGYDVSSFHSCQRNRRGRFAT</sequence>
<protein>
    <submittedName>
        <fullName evidence="1">Uncharacterized protein</fullName>
    </submittedName>
</protein>
<accession>A0ABD1DBA8</accession>
<dbReference type="Proteomes" id="UP001562425">
    <property type="component" value="Unassembled WGS sequence"/>
</dbReference>
<proteinExistence type="predicted"/>
<gene>
    <name evidence="1" type="ORF">pipiens_000260</name>
</gene>
<organism evidence="1 2">
    <name type="scientific">Culex pipiens pipiens</name>
    <name type="common">Northern house mosquito</name>
    <dbReference type="NCBI Taxonomy" id="38569"/>
    <lineage>
        <taxon>Eukaryota</taxon>
        <taxon>Metazoa</taxon>
        <taxon>Ecdysozoa</taxon>
        <taxon>Arthropoda</taxon>
        <taxon>Hexapoda</taxon>
        <taxon>Insecta</taxon>
        <taxon>Pterygota</taxon>
        <taxon>Neoptera</taxon>
        <taxon>Endopterygota</taxon>
        <taxon>Diptera</taxon>
        <taxon>Nematocera</taxon>
        <taxon>Culicoidea</taxon>
        <taxon>Culicidae</taxon>
        <taxon>Culicinae</taxon>
        <taxon>Culicini</taxon>
        <taxon>Culex</taxon>
        <taxon>Culex</taxon>
    </lineage>
</organism>
<name>A0ABD1DBA8_CULPP</name>
<comment type="caution">
    <text evidence="1">The sequence shown here is derived from an EMBL/GenBank/DDBJ whole genome shotgun (WGS) entry which is preliminary data.</text>
</comment>